<evidence type="ECO:0000313" key="3">
    <source>
        <dbReference type="Proteomes" id="UP000245119"/>
    </source>
</evidence>
<name>A0A2T7PZ11_POMCA</name>
<protein>
    <submittedName>
        <fullName evidence="2">Uncharacterized protein</fullName>
    </submittedName>
</protein>
<gene>
    <name evidence="2" type="ORF">C0Q70_01269</name>
</gene>
<organism evidence="2 3">
    <name type="scientific">Pomacea canaliculata</name>
    <name type="common">Golden apple snail</name>
    <dbReference type="NCBI Taxonomy" id="400727"/>
    <lineage>
        <taxon>Eukaryota</taxon>
        <taxon>Metazoa</taxon>
        <taxon>Spiralia</taxon>
        <taxon>Lophotrochozoa</taxon>
        <taxon>Mollusca</taxon>
        <taxon>Gastropoda</taxon>
        <taxon>Caenogastropoda</taxon>
        <taxon>Architaenioglossa</taxon>
        <taxon>Ampullarioidea</taxon>
        <taxon>Ampullariidae</taxon>
        <taxon>Pomacea</taxon>
    </lineage>
</organism>
<dbReference type="AlphaFoldDB" id="A0A2T7PZ11"/>
<reference evidence="2 3" key="1">
    <citation type="submission" date="2018-04" db="EMBL/GenBank/DDBJ databases">
        <title>The genome of golden apple snail Pomacea canaliculata provides insight into stress tolerance and invasive adaptation.</title>
        <authorList>
            <person name="Liu C."/>
            <person name="Liu B."/>
            <person name="Ren Y."/>
            <person name="Zhang Y."/>
            <person name="Wang H."/>
            <person name="Li S."/>
            <person name="Jiang F."/>
            <person name="Yin L."/>
            <person name="Zhang G."/>
            <person name="Qian W."/>
            <person name="Fan W."/>
        </authorList>
    </citation>
    <scope>NUCLEOTIDE SEQUENCE [LARGE SCALE GENOMIC DNA]</scope>
    <source>
        <strain evidence="2">SZHN2017</strain>
        <tissue evidence="2">Muscle</tissue>
    </source>
</reference>
<keyword evidence="3" id="KW-1185">Reference proteome</keyword>
<feature type="region of interest" description="Disordered" evidence="1">
    <location>
        <begin position="1"/>
        <end position="21"/>
    </location>
</feature>
<sequence length="71" mass="7484">MHEGQLISGSANGALSGDNDKGKKSIEVWDCGGSPTYETGGSDINVLSKYSTYTGFTSLPYPVSYFEISPA</sequence>
<dbReference type="Proteomes" id="UP000245119">
    <property type="component" value="Linkage Group LG1"/>
</dbReference>
<proteinExistence type="predicted"/>
<comment type="caution">
    <text evidence="2">The sequence shown here is derived from an EMBL/GenBank/DDBJ whole genome shotgun (WGS) entry which is preliminary data.</text>
</comment>
<accession>A0A2T7PZ11</accession>
<evidence type="ECO:0000313" key="2">
    <source>
        <dbReference type="EMBL" id="PVD38652.1"/>
    </source>
</evidence>
<evidence type="ECO:0000256" key="1">
    <source>
        <dbReference type="SAM" id="MobiDB-lite"/>
    </source>
</evidence>
<dbReference type="EMBL" id="PZQS01000001">
    <property type="protein sequence ID" value="PVD38652.1"/>
    <property type="molecule type" value="Genomic_DNA"/>
</dbReference>